<dbReference type="Pfam" id="PF13701">
    <property type="entry name" value="DDE_Tnp_1_4"/>
    <property type="match status" value="1"/>
</dbReference>
<dbReference type="Proteomes" id="UP000191154">
    <property type="component" value="Unassembled WGS sequence"/>
</dbReference>
<dbReference type="AlphaFoldDB" id="A0A1S8NK03"/>
<comment type="caution">
    <text evidence="2">The sequence shown here is derived from an EMBL/GenBank/DDBJ whole genome shotgun (WGS) entry which is preliminary data.</text>
</comment>
<dbReference type="InterPro" id="IPR012337">
    <property type="entry name" value="RNaseH-like_sf"/>
</dbReference>
<evidence type="ECO:0000259" key="1">
    <source>
        <dbReference type="Pfam" id="PF13701"/>
    </source>
</evidence>
<gene>
    <name evidence="2" type="ORF">CLOSAC_10040</name>
</gene>
<name>A0A1S8NK03_CLOSA</name>
<dbReference type="SUPFAM" id="SSF53098">
    <property type="entry name" value="Ribonuclease H-like"/>
    <property type="match status" value="1"/>
</dbReference>
<reference evidence="2 3" key="1">
    <citation type="submission" date="2016-05" db="EMBL/GenBank/DDBJ databases">
        <title>Microbial solvent formation.</title>
        <authorList>
            <person name="Poehlein A."/>
            <person name="Montoya Solano J.D."/>
            <person name="Flitsch S."/>
            <person name="Krabben P."/>
            <person name="Duerre P."/>
            <person name="Daniel R."/>
        </authorList>
    </citation>
    <scope>NUCLEOTIDE SEQUENCE [LARGE SCALE GENOMIC DNA]</scope>
    <source>
        <strain evidence="2 3">L1-8</strain>
    </source>
</reference>
<feature type="domain" description="Transposase DDE" evidence="1">
    <location>
        <begin position="42"/>
        <end position="417"/>
    </location>
</feature>
<dbReference type="InterPro" id="IPR025668">
    <property type="entry name" value="Tnp_DDE_dom"/>
</dbReference>
<dbReference type="RefSeq" id="WP_077864387.1">
    <property type="nucleotide sequence ID" value="NZ_LZYZ01000001.1"/>
</dbReference>
<organism evidence="2 3">
    <name type="scientific">Clostridium saccharobutylicum</name>
    <dbReference type="NCBI Taxonomy" id="169679"/>
    <lineage>
        <taxon>Bacteria</taxon>
        <taxon>Bacillati</taxon>
        <taxon>Bacillota</taxon>
        <taxon>Clostridia</taxon>
        <taxon>Eubacteriales</taxon>
        <taxon>Clostridiaceae</taxon>
        <taxon>Clostridium</taxon>
    </lineage>
</organism>
<sequence length="431" mass="49100">MNNFTFTNDNCKEETTSTWLISVMQFGLKANIFNPFESFKLKMKQVKYSIYQKLIITMMSIVIGCETTKDINEKLGVEKLALNMFDLDTVPDQSQINELIRRFDQDSVNQLQNIHHNLFIQNSNSANSTQRVVVDIDQTGLIANGKTFQLAEKGYFAKKKNQSGYQLAAAFTGKHSETVSMFLDSGNSHCNDHYHDLLKSIMSKYKDQLYNGNLILRTDSGFGSIDNVEKLRSIPKLKFVTKGYSTKTASNIAKDIDYAEYIQADKAAWVYELPQNNGVRYIIVQTLSSKGKLKYSLLITNISGNKMNSVELFHFYNERQTIEAFFKMAKNVYHIKNLRTSHFYGIYGFLWLVFITHNLISWFKSTVLYGTELENMGVRALVKTVGNIKGFVKRTSDAIKVNIPSLTKLAKLIANALCSPRYVQVSFDISS</sequence>
<evidence type="ECO:0000313" key="3">
    <source>
        <dbReference type="Proteomes" id="UP000191154"/>
    </source>
</evidence>
<accession>A0A1S8NK03</accession>
<proteinExistence type="predicted"/>
<protein>
    <submittedName>
        <fullName evidence="2">Transposase DDE domain protein</fullName>
    </submittedName>
</protein>
<evidence type="ECO:0000313" key="2">
    <source>
        <dbReference type="EMBL" id="OOM16712.1"/>
    </source>
</evidence>
<dbReference type="EMBL" id="LZYZ01000001">
    <property type="protein sequence ID" value="OOM16712.1"/>
    <property type="molecule type" value="Genomic_DNA"/>
</dbReference>